<feature type="region of interest" description="Disordered" evidence="1">
    <location>
        <begin position="1"/>
        <end position="36"/>
    </location>
</feature>
<dbReference type="EMBL" id="GGEC01089129">
    <property type="protein sequence ID" value="MBX69613.1"/>
    <property type="molecule type" value="Transcribed_RNA"/>
</dbReference>
<accession>A0A2P2QRM1</accession>
<protein>
    <submittedName>
        <fullName evidence="2">Uncharacterized protein</fullName>
    </submittedName>
</protein>
<reference evidence="2" key="1">
    <citation type="submission" date="2018-02" db="EMBL/GenBank/DDBJ databases">
        <title>Rhizophora mucronata_Transcriptome.</title>
        <authorList>
            <person name="Meera S.P."/>
            <person name="Sreeshan A."/>
            <person name="Augustine A."/>
        </authorList>
    </citation>
    <scope>NUCLEOTIDE SEQUENCE</scope>
    <source>
        <tissue evidence="2">Leaf</tissue>
    </source>
</reference>
<evidence type="ECO:0000256" key="1">
    <source>
        <dbReference type="SAM" id="MobiDB-lite"/>
    </source>
</evidence>
<proteinExistence type="predicted"/>
<evidence type="ECO:0000313" key="2">
    <source>
        <dbReference type="EMBL" id="MBX69613.1"/>
    </source>
</evidence>
<name>A0A2P2QRM1_RHIMU</name>
<organism evidence="2">
    <name type="scientific">Rhizophora mucronata</name>
    <name type="common">Asiatic mangrove</name>
    <dbReference type="NCBI Taxonomy" id="61149"/>
    <lineage>
        <taxon>Eukaryota</taxon>
        <taxon>Viridiplantae</taxon>
        <taxon>Streptophyta</taxon>
        <taxon>Embryophyta</taxon>
        <taxon>Tracheophyta</taxon>
        <taxon>Spermatophyta</taxon>
        <taxon>Magnoliopsida</taxon>
        <taxon>eudicotyledons</taxon>
        <taxon>Gunneridae</taxon>
        <taxon>Pentapetalae</taxon>
        <taxon>rosids</taxon>
        <taxon>fabids</taxon>
        <taxon>Malpighiales</taxon>
        <taxon>Rhizophoraceae</taxon>
        <taxon>Rhizophora</taxon>
    </lineage>
</organism>
<sequence>MDSLWSQHGETEASRVNGNPAPEESSQNMSLEHRIS</sequence>
<dbReference type="AlphaFoldDB" id="A0A2P2QRM1"/>